<name>A0ABS7SXC6_9FIRM</name>
<comment type="catalytic activity">
    <reaction evidence="7">
        <text>(6S)-5,6,7,8-tetrahydrofolate + NADP(+) = 7,8-dihydrofolate + NADPH + H(+)</text>
        <dbReference type="Rhea" id="RHEA:15009"/>
        <dbReference type="ChEBI" id="CHEBI:15378"/>
        <dbReference type="ChEBI" id="CHEBI:57451"/>
        <dbReference type="ChEBI" id="CHEBI:57453"/>
        <dbReference type="ChEBI" id="CHEBI:57783"/>
        <dbReference type="ChEBI" id="CHEBI:58349"/>
        <dbReference type="EC" id="1.5.1.3"/>
    </reaction>
</comment>
<dbReference type="PROSITE" id="PS51330">
    <property type="entry name" value="DHFR_2"/>
    <property type="match status" value="1"/>
</dbReference>
<dbReference type="Gene3D" id="3.40.430.10">
    <property type="entry name" value="Dihydrofolate Reductase, subunit A"/>
    <property type="match status" value="1"/>
</dbReference>
<feature type="domain" description="DHFR" evidence="8">
    <location>
        <begin position="1"/>
        <end position="158"/>
    </location>
</feature>
<dbReference type="InterPro" id="IPR001796">
    <property type="entry name" value="DHFR_dom"/>
</dbReference>
<gene>
    <name evidence="9" type="ORF">K8P03_02600</name>
</gene>
<dbReference type="PANTHER" id="PTHR48069">
    <property type="entry name" value="DIHYDROFOLATE REDUCTASE"/>
    <property type="match status" value="1"/>
</dbReference>
<evidence type="ECO:0000259" key="8">
    <source>
        <dbReference type="PROSITE" id="PS51330"/>
    </source>
</evidence>
<protein>
    <recommendedName>
        <fullName evidence="3 7">Dihydrofolate reductase</fullName>
        <ecNumber evidence="3 7">1.5.1.3</ecNumber>
    </recommendedName>
</protein>
<keyword evidence="10" id="KW-1185">Reference proteome</keyword>
<dbReference type="EMBL" id="JAIPME010000002">
    <property type="protein sequence ID" value="MBZ2386191.1"/>
    <property type="molecule type" value="Genomic_DNA"/>
</dbReference>
<keyword evidence="5 7" id="KW-0521">NADP</keyword>
<dbReference type="InterPro" id="IPR024072">
    <property type="entry name" value="DHFR-like_dom_sf"/>
</dbReference>
<sequence>MKLILAVDKNWAIGLDNKMLYDLKKDLKHFKETTTGGIVIMGRKTFDSMGRALPNRENIILTRDEDLKRDGALVFNDISEILSYVEKSPKEAFVIGGAEICELFLDNIDEAIITKIDKESPADTKLHNFDKDSDFEIVEESEPIDDEGKKIKFVRYIRKERK</sequence>
<evidence type="ECO:0000256" key="1">
    <source>
        <dbReference type="ARBA" id="ARBA00004903"/>
    </source>
</evidence>
<dbReference type="SUPFAM" id="SSF53597">
    <property type="entry name" value="Dihydrofolate reductase-like"/>
    <property type="match status" value="1"/>
</dbReference>
<comment type="function">
    <text evidence="7">Key enzyme in folate metabolism. Catalyzes an essential reaction for de novo glycine and purine synthesis, and for DNA precursor synthesis.</text>
</comment>
<comment type="caution">
    <text evidence="9">The sequence shown here is derived from an EMBL/GenBank/DDBJ whole genome shotgun (WGS) entry which is preliminary data.</text>
</comment>
<evidence type="ECO:0000313" key="9">
    <source>
        <dbReference type="EMBL" id="MBZ2386191.1"/>
    </source>
</evidence>
<dbReference type="Pfam" id="PF00186">
    <property type="entry name" value="DHFR_1"/>
    <property type="match status" value="1"/>
</dbReference>
<proteinExistence type="inferred from homology"/>
<evidence type="ECO:0000256" key="6">
    <source>
        <dbReference type="ARBA" id="ARBA00023002"/>
    </source>
</evidence>
<dbReference type="PIRSF" id="PIRSF000194">
    <property type="entry name" value="DHFR"/>
    <property type="match status" value="1"/>
</dbReference>
<comment type="similarity">
    <text evidence="2 7">Belongs to the dihydrofolate reductase family.</text>
</comment>
<keyword evidence="4 7" id="KW-0554">One-carbon metabolism</keyword>
<evidence type="ECO:0000256" key="4">
    <source>
        <dbReference type="ARBA" id="ARBA00022563"/>
    </source>
</evidence>
<comment type="pathway">
    <text evidence="1 7">Cofactor biosynthesis; tetrahydrofolate biosynthesis; 5,6,7,8-tetrahydrofolate from 7,8-dihydrofolate: step 1/1.</text>
</comment>
<dbReference type="CDD" id="cd00209">
    <property type="entry name" value="DHFR"/>
    <property type="match status" value="1"/>
</dbReference>
<keyword evidence="6 7" id="KW-0560">Oxidoreductase</keyword>
<evidence type="ECO:0000256" key="2">
    <source>
        <dbReference type="ARBA" id="ARBA00009539"/>
    </source>
</evidence>
<organism evidence="9 10">
    <name type="scientific">Anaerococcus murdochii</name>
    <dbReference type="NCBI Taxonomy" id="411577"/>
    <lineage>
        <taxon>Bacteria</taxon>
        <taxon>Bacillati</taxon>
        <taxon>Bacillota</taxon>
        <taxon>Tissierellia</taxon>
        <taxon>Tissierellales</taxon>
        <taxon>Peptoniphilaceae</taxon>
        <taxon>Anaerococcus</taxon>
    </lineage>
</organism>
<accession>A0ABS7SXC6</accession>
<dbReference type="Proteomes" id="UP000734271">
    <property type="component" value="Unassembled WGS sequence"/>
</dbReference>
<dbReference type="RefSeq" id="WP_223418100.1">
    <property type="nucleotide sequence ID" value="NZ_JAIPME010000002.1"/>
</dbReference>
<evidence type="ECO:0000256" key="5">
    <source>
        <dbReference type="ARBA" id="ARBA00022857"/>
    </source>
</evidence>
<dbReference type="EC" id="1.5.1.3" evidence="3 7"/>
<dbReference type="PANTHER" id="PTHR48069:SF3">
    <property type="entry name" value="DIHYDROFOLATE REDUCTASE"/>
    <property type="match status" value="1"/>
</dbReference>
<evidence type="ECO:0000256" key="3">
    <source>
        <dbReference type="ARBA" id="ARBA00012856"/>
    </source>
</evidence>
<evidence type="ECO:0000313" key="10">
    <source>
        <dbReference type="Proteomes" id="UP000734271"/>
    </source>
</evidence>
<dbReference type="PRINTS" id="PR00070">
    <property type="entry name" value="DHFR"/>
</dbReference>
<reference evidence="9 10" key="1">
    <citation type="submission" date="2021-08" db="EMBL/GenBank/DDBJ databases">
        <title>FDA dAtabase for Regulatory Grade micrObial Sequences (FDA-ARGOS): Supporting development and validation of Infectious Disease Dx tests.</title>
        <authorList>
            <person name="Sproer C."/>
            <person name="Gronow S."/>
            <person name="Severitt S."/>
            <person name="Schroder I."/>
            <person name="Tallon L."/>
            <person name="Sadzewicz L."/>
            <person name="Zhao X."/>
            <person name="Boylan J."/>
            <person name="Ott S."/>
            <person name="Bowen H."/>
            <person name="Vavikolanu K."/>
            <person name="Hazen T."/>
            <person name="Aluvathingal J."/>
            <person name="Nadendla S."/>
            <person name="Lowell S."/>
            <person name="Myers T."/>
            <person name="Yan Y."/>
            <person name="Sichtig H."/>
        </authorList>
    </citation>
    <scope>NUCLEOTIDE SEQUENCE [LARGE SCALE GENOMIC DNA]</scope>
    <source>
        <strain evidence="9 10">FDAARGOS_1460</strain>
    </source>
</reference>
<evidence type="ECO:0000256" key="7">
    <source>
        <dbReference type="PIRNR" id="PIRNR000194"/>
    </source>
</evidence>
<dbReference type="InterPro" id="IPR012259">
    <property type="entry name" value="DHFR"/>
</dbReference>